<evidence type="ECO:0000256" key="2">
    <source>
        <dbReference type="ARBA" id="ARBA00023015"/>
    </source>
</evidence>
<feature type="DNA-binding region" description="OmpR/PhoB-type" evidence="5">
    <location>
        <begin position="9"/>
        <end position="112"/>
    </location>
</feature>
<dbReference type="PANTHER" id="PTHR35807:SF1">
    <property type="entry name" value="TRANSCRIPTIONAL REGULATOR REDD"/>
    <property type="match status" value="1"/>
</dbReference>
<dbReference type="GO" id="GO:0043531">
    <property type="term" value="F:ADP binding"/>
    <property type="evidence" value="ECO:0007669"/>
    <property type="project" value="InterPro"/>
</dbReference>
<dbReference type="OrthoDB" id="5521887at2"/>
<keyword evidence="2" id="KW-0805">Transcription regulation</keyword>
<gene>
    <name evidence="7" type="ORF">FDA94_09790</name>
</gene>
<sequence length="731" mass="79730">MEQASQYVNNMWYCRSMRFRVLGTLEVRSDGHRVVRLGAAKQRVLLAVLLLHVNRPVHVDRLVDALWPQRPPRTAAVALRTYVSALRQVLGLAGRAEPPLLSTVPSGYEIRLTAADLDLLTFDDLAAQGRRALTAGKPGLASERLRGALGLWRGRPFEDVTLDPLLEAELIRLEERKLAAQETWIESQLALGHHDDLLADLGALVAEQPLREHLHAHWMLALYRSGRQAEALRAYRDLRRRLNVDLGIEPSPPLQRLHHQILGGHADLAAPAGTPPVVPRELPRDIASFTGRTAEIAFLDELATVPDAAAARGSSPVIGAVDGMAGVGKTTLAVHVAHRLADRYPDGQLFVDLRGFTRGGTPVDPGDALDQLLRSLGVPGDRIPHDPGARAALYRTRLAGRRVLVLLDNVATEAQVRPLLPGSPTCLVLITSRRRLAGLEDVRPLSLDVLPRADAVTLFARTAGEQRVSGEAPGLLTEIVELCGRLPLAIRIAAARLRIRPGWTPAHLADRMRDHQHRLGELEVGPLSIAAALDLSYHHLTPGQQDMYRLLGLHPGPDIERRAAAALVGTTVDHAGRLLDDLVDAHLLQEPAPGRYRFHDLPRAHASATLADEDTDHDRQEALTRLFDHYVETASAAVETELANLLAVAVHAARHGRPAHALGLSATLHRHLHESARYDDARVLHRTAVHAAKAIADLCDLGDDHLTQGRFGPAAEYFEQALKMVGAASPD</sequence>
<dbReference type="GO" id="GO:0003677">
    <property type="term" value="F:DNA binding"/>
    <property type="evidence" value="ECO:0007669"/>
    <property type="project" value="UniProtKB-UniRule"/>
</dbReference>
<dbReference type="EMBL" id="SZQA01000007">
    <property type="protein sequence ID" value="TKK89226.1"/>
    <property type="molecule type" value="Genomic_DNA"/>
</dbReference>
<dbReference type="GO" id="GO:0000160">
    <property type="term" value="P:phosphorelay signal transduction system"/>
    <property type="evidence" value="ECO:0007669"/>
    <property type="project" value="InterPro"/>
</dbReference>
<evidence type="ECO:0000256" key="5">
    <source>
        <dbReference type="PROSITE-ProRule" id="PRU01091"/>
    </source>
</evidence>
<dbReference type="SUPFAM" id="SSF48452">
    <property type="entry name" value="TPR-like"/>
    <property type="match status" value="1"/>
</dbReference>
<dbReference type="InterPro" id="IPR027417">
    <property type="entry name" value="P-loop_NTPase"/>
</dbReference>
<dbReference type="Pfam" id="PF03704">
    <property type="entry name" value="BTAD"/>
    <property type="match status" value="1"/>
</dbReference>
<dbReference type="InterPro" id="IPR005158">
    <property type="entry name" value="BTAD"/>
</dbReference>
<comment type="caution">
    <text evidence="7">The sequence shown here is derived from an EMBL/GenBank/DDBJ whole genome shotgun (WGS) entry which is preliminary data.</text>
</comment>
<dbReference type="SUPFAM" id="SSF46894">
    <property type="entry name" value="C-terminal effector domain of the bipartite response regulators"/>
    <property type="match status" value="1"/>
</dbReference>
<comment type="similarity">
    <text evidence="1">Belongs to the AfsR/DnrI/RedD regulatory family.</text>
</comment>
<reference evidence="7 8" key="1">
    <citation type="submission" date="2019-04" db="EMBL/GenBank/DDBJ databases">
        <title>Herbidospora sp. NEAU-GS14.nov., a novel actinomycete isolated from soil.</title>
        <authorList>
            <person name="Han L."/>
        </authorList>
    </citation>
    <scope>NUCLEOTIDE SEQUENCE [LARGE SCALE GENOMIC DNA]</scope>
    <source>
        <strain evidence="7 8">NEAU-GS14</strain>
    </source>
</reference>
<dbReference type="Pfam" id="PF00931">
    <property type="entry name" value="NB-ARC"/>
    <property type="match status" value="1"/>
</dbReference>
<dbReference type="Proteomes" id="UP000308705">
    <property type="component" value="Unassembled WGS sequence"/>
</dbReference>
<dbReference type="InterPro" id="IPR016032">
    <property type="entry name" value="Sig_transdc_resp-reg_C-effctor"/>
</dbReference>
<dbReference type="PROSITE" id="PS51755">
    <property type="entry name" value="OMPR_PHOB"/>
    <property type="match status" value="1"/>
</dbReference>
<keyword evidence="8" id="KW-1185">Reference proteome</keyword>
<proteinExistence type="inferred from homology"/>
<dbReference type="Gene3D" id="3.40.50.300">
    <property type="entry name" value="P-loop containing nucleotide triphosphate hydrolases"/>
    <property type="match status" value="1"/>
</dbReference>
<dbReference type="Gene3D" id="1.25.40.10">
    <property type="entry name" value="Tetratricopeptide repeat domain"/>
    <property type="match status" value="1"/>
</dbReference>
<keyword evidence="3 5" id="KW-0238">DNA-binding</keyword>
<evidence type="ECO:0000313" key="8">
    <source>
        <dbReference type="Proteomes" id="UP000308705"/>
    </source>
</evidence>
<keyword evidence="4" id="KW-0804">Transcription</keyword>
<evidence type="ECO:0000256" key="3">
    <source>
        <dbReference type="ARBA" id="ARBA00023125"/>
    </source>
</evidence>
<name>A0A4U3MML3_9ACTN</name>
<dbReference type="CDD" id="cd15831">
    <property type="entry name" value="BTAD"/>
    <property type="match status" value="1"/>
</dbReference>
<dbReference type="InterPro" id="IPR002182">
    <property type="entry name" value="NB-ARC"/>
</dbReference>
<evidence type="ECO:0000259" key="6">
    <source>
        <dbReference type="PROSITE" id="PS51755"/>
    </source>
</evidence>
<dbReference type="SUPFAM" id="SSF52540">
    <property type="entry name" value="P-loop containing nucleoside triphosphate hydrolases"/>
    <property type="match status" value="1"/>
</dbReference>
<dbReference type="Pfam" id="PF00486">
    <property type="entry name" value="Trans_reg_C"/>
    <property type="match status" value="1"/>
</dbReference>
<evidence type="ECO:0000256" key="4">
    <source>
        <dbReference type="ARBA" id="ARBA00023163"/>
    </source>
</evidence>
<dbReference type="InterPro" id="IPR001867">
    <property type="entry name" value="OmpR/PhoB-type_DNA-bd"/>
</dbReference>
<dbReference type="Gene3D" id="1.10.10.10">
    <property type="entry name" value="Winged helix-like DNA-binding domain superfamily/Winged helix DNA-binding domain"/>
    <property type="match status" value="2"/>
</dbReference>
<accession>A0A4U3MML3</accession>
<dbReference type="PRINTS" id="PR00364">
    <property type="entry name" value="DISEASERSIST"/>
</dbReference>
<evidence type="ECO:0000256" key="1">
    <source>
        <dbReference type="ARBA" id="ARBA00005820"/>
    </source>
</evidence>
<dbReference type="SMART" id="SM01043">
    <property type="entry name" value="BTAD"/>
    <property type="match status" value="1"/>
</dbReference>
<feature type="domain" description="OmpR/PhoB-type" evidence="6">
    <location>
        <begin position="9"/>
        <end position="112"/>
    </location>
</feature>
<dbReference type="GO" id="GO:0006355">
    <property type="term" value="P:regulation of DNA-templated transcription"/>
    <property type="evidence" value="ECO:0007669"/>
    <property type="project" value="InterPro"/>
</dbReference>
<dbReference type="PANTHER" id="PTHR35807">
    <property type="entry name" value="TRANSCRIPTIONAL REGULATOR REDD-RELATED"/>
    <property type="match status" value="1"/>
</dbReference>
<evidence type="ECO:0000313" key="7">
    <source>
        <dbReference type="EMBL" id="TKK89226.1"/>
    </source>
</evidence>
<dbReference type="InterPro" id="IPR011990">
    <property type="entry name" value="TPR-like_helical_dom_sf"/>
</dbReference>
<dbReference type="InterPro" id="IPR036388">
    <property type="entry name" value="WH-like_DNA-bd_sf"/>
</dbReference>
<dbReference type="InterPro" id="IPR051677">
    <property type="entry name" value="AfsR-DnrI-RedD_regulator"/>
</dbReference>
<dbReference type="SMART" id="SM00862">
    <property type="entry name" value="Trans_reg_C"/>
    <property type="match status" value="1"/>
</dbReference>
<protein>
    <recommendedName>
        <fullName evidence="6">OmpR/PhoB-type domain-containing protein</fullName>
    </recommendedName>
</protein>
<dbReference type="AlphaFoldDB" id="A0A4U3MML3"/>
<organism evidence="7 8">
    <name type="scientific">Herbidospora galbida</name>
    <dbReference type="NCBI Taxonomy" id="2575442"/>
    <lineage>
        <taxon>Bacteria</taxon>
        <taxon>Bacillati</taxon>
        <taxon>Actinomycetota</taxon>
        <taxon>Actinomycetes</taxon>
        <taxon>Streptosporangiales</taxon>
        <taxon>Streptosporangiaceae</taxon>
        <taxon>Herbidospora</taxon>
    </lineage>
</organism>